<reference evidence="1" key="1">
    <citation type="submission" date="2018-05" db="EMBL/GenBank/DDBJ databases">
        <authorList>
            <person name="Lanie J.A."/>
            <person name="Ng W.-L."/>
            <person name="Kazmierczak K.M."/>
            <person name="Andrzejewski T.M."/>
            <person name="Davidsen T.M."/>
            <person name="Wayne K.J."/>
            <person name="Tettelin H."/>
            <person name="Glass J.I."/>
            <person name="Rusch D."/>
            <person name="Podicherti R."/>
            <person name="Tsui H.-C.T."/>
            <person name="Winkler M.E."/>
        </authorList>
    </citation>
    <scope>NUCLEOTIDE SEQUENCE</scope>
</reference>
<organism evidence="1">
    <name type="scientific">marine metagenome</name>
    <dbReference type="NCBI Taxonomy" id="408172"/>
    <lineage>
        <taxon>unclassified sequences</taxon>
        <taxon>metagenomes</taxon>
        <taxon>ecological metagenomes</taxon>
    </lineage>
</organism>
<evidence type="ECO:0008006" key="2">
    <source>
        <dbReference type="Google" id="ProtNLM"/>
    </source>
</evidence>
<evidence type="ECO:0000313" key="1">
    <source>
        <dbReference type="EMBL" id="SVC45748.1"/>
    </source>
</evidence>
<dbReference type="EMBL" id="UINC01092293">
    <property type="protein sequence ID" value="SVC45748.1"/>
    <property type="molecule type" value="Genomic_DNA"/>
</dbReference>
<dbReference type="AlphaFoldDB" id="A0A382MB20"/>
<dbReference type="PANTHER" id="PTHR40036:SF1">
    <property type="entry name" value="MACROCIN O-METHYLTRANSFERASE"/>
    <property type="match status" value="1"/>
</dbReference>
<dbReference type="Pfam" id="PF05711">
    <property type="entry name" value="TylF"/>
    <property type="match status" value="1"/>
</dbReference>
<dbReference type="InterPro" id="IPR008884">
    <property type="entry name" value="TylF_MeTrfase"/>
</dbReference>
<dbReference type="InterPro" id="IPR029063">
    <property type="entry name" value="SAM-dependent_MTases_sf"/>
</dbReference>
<dbReference type="PANTHER" id="PTHR40036">
    <property type="entry name" value="MACROCIN O-METHYLTRANSFERASE"/>
    <property type="match status" value="1"/>
</dbReference>
<protein>
    <recommendedName>
        <fullName evidence="2">Macrocin O-methyltransferase</fullName>
    </recommendedName>
</protein>
<accession>A0A382MB20</accession>
<sequence length="174" mass="19241">MSDASSPLRRRYLDLLAGCLCRDLFLETEPEVDPTVRADGRDWPSSAETMIGRRRLDNLVECLTTVLDDQIPGDLIETGVWRGGATILMRGALAAWGDERRSVWVADSFQGLPPPDGVTWPADKGVDLSGVESLAVPRAVVEGNFERYGLLDERVRFLEGWFADTLPAAPIERL</sequence>
<name>A0A382MB20_9ZZZZ</name>
<feature type="non-terminal residue" evidence="1">
    <location>
        <position position="174"/>
    </location>
</feature>
<dbReference type="Gene3D" id="3.40.50.150">
    <property type="entry name" value="Vaccinia Virus protein VP39"/>
    <property type="match status" value="1"/>
</dbReference>
<proteinExistence type="predicted"/>
<gene>
    <name evidence="1" type="ORF">METZ01_LOCUS298602</name>
</gene>